<dbReference type="CDD" id="cd14687">
    <property type="entry name" value="bZIP_ATF2"/>
    <property type="match status" value="1"/>
</dbReference>
<evidence type="ECO:0000256" key="8">
    <source>
        <dbReference type="SAM" id="MobiDB-lite"/>
    </source>
</evidence>
<feature type="coiled-coil region" evidence="7">
    <location>
        <begin position="348"/>
        <end position="382"/>
    </location>
</feature>
<sequence>MKKDGFNMSDSDDKPFECTAPGCGQRFANNDHLERHKQKHQLTLKFGALKGTDLSVADQTPTPTRFLRNCEEEGLFVDLDNPFDQDFKRATVPEHPPNPSSAHTTTELPSTQSSPPNSATPLQSVIVIDESQSKTLLPPPAPPSPQIVTTETKKAPAISAPVSVLVRVPPHIPLAIPASIAAPDAQVPSALPVPTHIPSRVISSSSSSMPIPSIPTPAIVVSPSASSPPSFMGSAKQRLKEQLKLHQQQQAANSSNIIHRAMTEAVDMVTSQHNGIPSPGSHMNHSHHPTTIVANSNMSVQDSKRGTGASKRPRRTQDELDPDERRKRFLERNRAAATRCREKRKIWVQQLEKKADDLTNTNAHLQSEIALLRTEVAQLKSLLLAHKDCPVTIAQQRNSQLLNHQVGEQTNGVITSNSHGEPASAEDVATSALTQMAHRATLELENLAATTMSSVSSSQGVTTNSNPIGV</sequence>
<dbReference type="PRINTS" id="PR00043">
    <property type="entry name" value="LEUZIPPRJUN"/>
</dbReference>
<dbReference type="InterPro" id="IPR036236">
    <property type="entry name" value="Znf_C2H2_sf"/>
</dbReference>
<keyword evidence="7" id="KW-0175">Coiled coil</keyword>
<evidence type="ECO:0000259" key="9">
    <source>
        <dbReference type="PROSITE" id="PS50157"/>
    </source>
</evidence>
<evidence type="ECO:0000313" key="12">
    <source>
        <dbReference type="Proteomes" id="UP001159405"/>
    </source>
</evidence>
<evidence type="ECO:0000256" key="4">
    <source>
        <dbReference type="ARBA" id="ARBA00023163"/>
    </source>
</evidence>
<name>A0ABN8RK45_9CNID</name>
<keyword evidence="3" id="KW-0238">DNA-binding</keyword>
<gene>
    <name evidence="11" type="ORF">PLOB_00019931</name>
</gene>
<dbReference type="Gene3D" id="1.20.5.170">
    <property type="match status" value="1"/>
</dbReference>
<dbReference type="Pfam" id="PF00170">
    <property type="entry name" value="bZIP_1"/>
    <property type="match status" value="1"/>
</dbReference>
<keyword evidence="2" id="KW-0805">Transcription regulation</keyword>
<dbReference type="PROSITE" id="PS50157">
    <property type="entry name" value="ZINC_FINGER_C2H2_2"/>
    <property type="match status" value="1"/>
</dbReference>
<dbReference type="Gene3D" id="3.30.160.60">
    <property type="entry name" value="Classic Zinc Finger"/>
    <property type="match status" value="1"/>
</dbReference>
<evidence type="ECO:0000256" key="1">
    <source>
        <dbReference type="ARBA" id="ARBA00004123"/>
    </source>
</evidence>
<dbReference type="PROSITE" id="PS50217">
    <property type="entry name" value="BZIP"/>
    <property type="match status" value="1"/>
</dbReference>
<evidence type="ECO:0000256" key="2">
    <source>
        <dbReference type="ARBA" id="ARBA00023015"/>
    </source>
</evidence>
<evidence type="ECO:0000259" key="10">
    <source>
        <dbReference type="PROSITE" id="PS50217"/>
    </source>
</evidence>
<keyword evidence="5" id="KW-0539">Nucleus</keyword>
<feature type="domain" description="BZIP" evidence="10">
    <location>
        <begin position="323"/>
        <end position="386"/>
    </location>
</feature>
<dbReference type="PROSITE" id="PS00028">
    <property type="entry name" value="ZINC_FINGER_C2H2_1"/>
    <property type="match status" value="1"/>
</dbReference>
<evidence type="ECO:0000256" key="5">
    <source>
        <dbReference type="ARBA" id="ARBA00023242"/>
    </source>
</evidence>
<keyword evidence="6" id="KW-0479">Metal-binding</keyword>
<dbReference type="SMART" id="SM00338">
    <property type="entry name" value="BRLZ"/>
    <property type="match status" value="1"/>
</dbReference>
<evidence type="ECO:0000256" key="6">
    <source>
        <dbReference type="PROSITE-ProRule" id="PRU00042"/>
    </source>
</evidence>
<dbReference type="SMART" id="SM00355">
    <property type="entry name" value="ZnF_C2H2"/>
    <property type="match status" value="1"/>
</dbReference>
<dbReference type="Proteomes" id="UP001159405">
    <property type="component" value="Unassembled WGS sequence"/>
</dbReference>
<evidence type="ECO:0000256" key="3">
    <source>
        <dbReference type="ARBA" id="ARBA00023125"/>
    </source>
</evidence>
<keyword evidence="12" id="KW-1185">Reference proteome</keyword>
<feature type="compositionally biased region" description="Basic and acidic residues" evidence="8">
    <location>
        <begin position="315"/>
        <end position="328"/>
    </location>
</feature>
<accession>A0ABN8RK45</accession>
<dbReference type="InterPro" id="IPR013087">
    <property type="entry name" value="Znf_C2H2_type"/>
</dbReference>
<feature type="region of interest" description="Disordered" evidence="8">
    <location>
        <begin position="86"/>
        <end position="120"/>
    </location>
</feature>
<dbReference type="EMBL" id="CALNXK010000230">
    <property type="protein sequence ID" value="CAH3177801.1"/>
    <property type="molecule type" value="Genomic_DNA"/>
</dbReference>
<evidence type="ECO:0000256" key="7">
    <source>
        <dbReference type="SAM" id="Coils"/>
    </source>
</evidence>
<dbReference type="SUPFAM" id="SSF57667">
    <property type="entry name" value="beta-beta-alpha zinc fingers"/>
    <property type="match status" value="1"/>
</dbReference>
<reference evidence="11 12" key="1">
    <citation type="submission" date="2022-05" db="EMBL/GenBank/DDBJ databases">
        <authorList>
            <consortium name="Genoscope - CEA"/>
            <person name="William W."/>
        </authorList>
    </citation>
    <scope>NUCLEOTIDE SEQUENCE [LARGE SCALE GENOMIC DNA]</scope>
</reference>
<protein>
    <recommendedName>
        <fullName evidence="13">Cyclic AMP-dependent transcription factor ATF-2</fullName>
    </recommendedName>
</protein>
<dbReference type="InterPro" id="IPR004827">
    <property type="entry name" value="bZIP"/>
</dbReference>
<dbReference type="PROSITE" id="PS00036">
    <property type="entry name" value="BZIP_BASIC"/>
    <property type="match status" value="1"/>
</dbReference>
<evidence type="ECO:0008006" key="13">
    <source>
        <dbReference type="Google" id="ProtNLM"/>
    </source>
</evidence>
<organism evidence="11 12">
    <name type="scientific">Porites lobata</name>
    <dbReference type="NCBI Taxonomy" id="104759"/>
    <lineage>
        <taxon>Eukaryota</taxon>
        <taxon>Metazoa</taxon>
        <taxon>Cnidaria</taxon>
        <taxon>Anthozoa</taxon>
        <taxon>Hexacorallia</taxon>
        <taxon>Scleractinia</taxon>
        <taxon>Fungiina</taxon>
        <taxon>Poritidae</taxon>
        <taxon>Porites</taxon>
    </lineage>
</organism>
<evidence type="ECO:0000313" key="11">
    <source>
        <dbReference type="EMBL" id="CAH3177801.1"/>
    </source>
</evidence>
<feature type="compositionally biased region" description="Polar residues" evidence="8">
    <location>
        <begin position="292"/>
        <end position="301"/>
    </location>
</feature>
<feature type="compositionally biased region" description="Polar residues" evidence="8">
    <location>
        <begin position="100"/>
        <end position="120"/>
    </location>
</feature>
<feature type="region of interest" description="Disordered" evidence="8">
    <location>
        <begin position="271"/>
        <end position="328"/>
    </location>
</feature>
<dbReference type="PANTHER" id="PTHR19304">
    <property type="entry name" value="CYCLIC-AMP RESPONSE ELEMENT BINDING PROTEIN"/>
    <property type="match status" value="1"/>
</dbReference>
<proteinExistence type="predicted"/>
<keyword evidence="6" id="KW-0862">Zinc</keyword>
<dbReference type="SUPFAM" id="SSF57959">
    <property type="entry name" value="Leucine zipper domain"/>
    <property type="match status" value="1"/>
</dbReference>
<comment type="caution">
    <text evidence="11">The sequence shown here is derived from an EMBL/GenBank/DDBJ whole genome shotgun (WGS) entry which is preliminary data.</text>
</comment>
<dbReference type="InterPro" id="IPR002112">
    <property type="entry name" value="Leuzip_Jun"/>
</dbReference>
<comment type="subcellular location">
    <subcellularLocation>
        <location evidence="1">Nucleus</location>
    </subcellularLocation>
</comment>
<keyword evidence="4" id="KW-0804">Transcription</keyword>
<feature type="domain" description="C2H2-type" evidence="9">
    <location>
        <begin position="16"/>
        <end position="40"/>
    </location>
</feature>
<dbReference type="InterPro" id="IPR046347">
    <property type="entry name" value="bZIP_sf"/>
</dbReference>
<dbReference type="InterPro" id="IPR051027">
    <property type="entry name" value="bZIP_transcription_factors"/>
</dbReference>
<keyword evidence="6" id="KW-0863">Zinc-finger</keyword>